<dbReference type="RefSeq" id="WP_150589242.1">
    <property type="nucleotide sequence ID" value="NZ_CABPSH010000003.1"/>
</dbReference>
<organism evidence="2 3">
    <name type="scientific">Pandoraea eparura</name>
    <dbReference type="NCBI Taxonomy" id="2508291"/>
    <lineage>
        <taxon>Bacteria</taxon>
        <taxon>Pseudomonadati</taxon>
        <taxon>Pseudomonadota</taxon>
        <taxon>Betaproteobacteria</taxon>
        <taxon>Burkholderiales</taxon>
        <taxon>Burkholderiaceae</taxon>
        <taxon>Pandoraea</taxon>
    </lineage>
</organism>
<evidence type="ECO:0000313" key="3">
    <source>
        <dbReference type="Proteomes" id="UP000400981"/>
    </source>
</evidence>
<evidence type="ECO:0000313" key="2">
    <source>
        <dbReference type="EMBL" id="VVD99835.1"/>
    </source>
</evidence>
<sequence length="99" mass="11225">MYRFIRTATVKNAAALPSALAFASEVTAHLNRSYSLNMRFGVEQFGCANIHWHFDADSLDKMQQVNEKLMGDRDYAALLTKYQDIWVEGAMHDAVVRLA</sequence>
<protein>
    <submittedName>
        <fullName evidence="2">Uncharacterized protein</fullName>
    </submittedName>
</protein>
<dbReference type="OrthoDB" id="9132833at2"/>
<dbReference type="EMBL" id="CABPSH010000003">
    <property type="protein sequence ID" value="VVD99835.1"/>
    <property type="molecule type" value="Genomic_DNA"/>
</dbReference>
<feature type="signal peptide" evidence="1">
    <location>
        <begin position="1"/>
        <end position="23"/>
    </location>
</feature>
<feature type="chain" id="PRO_5023067579" evidence="1">
    <location>
        <begin position="24"/>
        <end position="99"/>
    </location>
</feature>
<evidence type="ECO:0000256" key="1">
    <source>
        <dbReference type="SAM" id="SignalP"/>
    </source>
</evidence>
<accession>A0A5E4UIU8</accession>
<reference evidence="2 3" key="1">
    <citation type="submission" date="2019-08" db="EMBL/GenBank/DDBJ databases">
        <authorList>
            <person name="Peeters C."/>
        </authorList>
    </citation>
    <scope>NUCLEOTIDE SEQUENCE [LARGE SCALE GENOMIC DNA]</scope>
    <source>
        <strain evidence="2 3">LMG 31012</strain>
    </source>
</reference>
<name>A0A5E4UIU8_9BURK</name>
<gene>
    <name evidence="2" type="ORF">PEP31012_02061</name>
</gene>
<proteinExistence type="predicted"/>
<dbReference type="Proteomes" id="UP000400981">
    <property type="component" value="Unassembled WGS sequence"/>
</dbReference>
<dbReference type="AlphaFoldDB" id="A0A5E4UIU8"/>
<keyword evidence="3" id="KW-1185">Reference proteome</keyword>
<keyword evidence="1" id="KW-0732">Signal</keyword>